<keyword evidence="3" id="KW-1185">Reference proteome</keyword>
<accession>X6N9L9</accession>
<proteinExistence type="predicted"/>
<evidence type="ECO:0000256" key="1">
    <source>
        <dbReference type="SAM" id="Phobius"/>
    </source>
</evidence>
<organism evidence="2 3">
    <name type="scientific">Reticulomyxa filosa</name>
    <dbReference type="NCBI Taxonomy" id="46433"/>
    <lineage>
        <taxon>Eukaryota</taxon>
        <taxon>Sar</taxon>
        <taxon>Rhizaria</taxon>
        <taxon>Retaria</taxon>
        <taxon>Foraminifera</taxon>
        <taxon>Monothalamids</taxon>
        <taxon>Reticulomyxidae</taxon>
        <taxon>Reticulomyxa</taxon>
    </lineage>
</organism>
<name>X6N9L9_RETFI</name>
<keyword evidence="1" id="KW-1133">Transmembrane helix</keyword>
<reference evidence="2 3" key="1">
    <citation type="journal article" date="2013" name="Curr. Biol.">
        <title>The Genome of the Foraminiferan Reticulomyxa filosa.</title>
        <authorList>
            <person name="Glockner G."/>
            <person name="Hulsmann N."/>
            <person name="Schleicher M."/>
            <person name="Noegel A.A."/>
            <person name="Eichinger L."/>
            <person name="Gallinger C."/>
            <person name="Pawlowski J."/>
            <person name="Sierra R."/>
            <person name="Euteneuer U."/>
            <person name="Pillet L."/>
            <person name="Moustafa A."/>
            <person name="Platzer M."/>
            <person name="Groth M."/>
            <person name="Szafranski K."/>
            <person name="Schliwa M."/>
        </authorList>
    </citation>
    <scope>NUCLEOTIDE SEQUENCE [LARGE SCALE GENOMIC DNA]</scope>
</reference>
<gene>
    <name evidence="2" type="ORF">RFI_14198</name>
</gene>
<dbReference type="EMBL" id="ASPP01010321">
    <property type="protein sequence ID" value="ETO22985.1"/>
    <property type="molecule type" value="Genomic_DNA"/>
</dbReference>
<feature type="transmembrane region" description="Helical" evidence="1">
    <location>
        <begin position="117"/>
        <end position="136"/>
    </location>
</feature>
<sequence>MNNFYMWNAGSMIYLIMINSSLTLCIHRLRLNHFFYVLIYEILRELSVMLISKNIVMFIRSFFKYLFKPFLIQEILEQVEHKRIASLLVSLQLKNLEEKVFSQNIVNGQKLKTAFEAAPVCFLFISSQLHFSLFYFNSKQNTQKKVIDKINAQKMKKKRNRKMYQNNGSIDLVMLRNLFEEMYGYTCIVRMTQINQKHNH</sequence>
<evidence type="ECO:0000313" key="2">
    <source>
        <dbReference type="EMBL" id="ETO22985.1"/>
    </source>
</evidence>
<evidence type="ECO:0008006" key="4">
    <source>
        <dbReference type="Google" id="ProtNLM"/>
    </source>
</evidence>
<keyword evidence="1" id="KW-0472">Membrane</keyword>
<keyword evidence="1" id="KW-0812">Transmembrane</keyword>
<protein>
    <recommendedName>
        <fullName evidence="4">Transmembrane protein</fullName>
    </recommendedName>
</protein>
<evidence type="ECO:0000313" key="3">
    <source>
        <dbReference type="Proteomes" id="UP000023152"/>
    </source>
</evidence>
<dbReference type="AlphaFoldDB" id="X6N9L9"/>
<feature type="transmembrane region" description="Helical" evidence="1">
    <location>
        <begin position="6"/>
        <end position="26"/>
    </location>
</feature>
<comment type="caution">
    <text evidence="2">The sequence shown here is derived from an EMBL/GenBank/DDBJ whole genome shotgun (WGS) entry which is preliminary data.</text>
</comment>
<dbReference type="Proteomes" id="UP000023152">
    <property type="component" value="Unassembled WGS sequence"/>
</dbReference>
<feature type="transmembrane region" description="Helical" evidence="1">
    <location>
        <begin position="46"/>
        <end position="63"/>
    </location>
</feature>